<reference evidence="1" key="1">
    <citation type="submission" date="2020-01" db="EMBL/GenBank/DDBJ databases">
        <authorList>
            <person name="Mishra B."/>
        </authorList>
    </citation>
    <scope>NUCLEOTIDE SEQUENCE [LARGE SCALE GENOMIC DNA]</scope>
</reference>
<dbReference type="OrthoDB" id="1134811at2759"/>
<gene>
    <name evidence="1" type="ORF">MERR_LOCUS11746</name>
</gene>
<sequence length="123" mass="13876">MDFDLQPKPASKLISLITQTISLFNSMDFDSPSKPESKPLPRIAKRFSVVNSIYVDPLPKPLRELISFISKKILAPDKKPESDLSFKSLALDTIRFKSEFILLIRQIVSVVISMNTELTPLIS</sequence>
<comment type="caution">
    <text evidence="1">The sequence shown here is derived from an EMBL/GenBank/DDBJ whole genome shotgun (WGS) entry which is preliminary data.</text>
</comment>
<keyword evidence="2" id="KW-1185">Reference proteome</keyword>
<name>A0A6D2IEQ5_9BRAS</name>
<protein>
    <submittedName>
        <fullName evidence="1">Uncharacterized protein</fullName>
    </submittedName>
</protein>
<evidence type="ECO:0000313" key="2">
    <source>
        <dbReference type="Proteomes" id="UP000467841"/>
    </source>
</evidence>
<evidence type="ECO:0000313" key="1">
    <source>
        <dbReference type="EMBL" id="CAA7024511.1"/>
    </source>
</evidence>
<dbReference type="AlphaFoldDB" id="A0A6D2IEQ5"/>
<dbReference type="EMBL" id="CACVBM020000888">
    <property type="protein sequence ID" value="CAA7024511.1"/>
    <property type="molecule type" value="Genomic_DNA"/>
</dbReference>
<accession>A0A6D2IEQ5</accession>
<organism evidence="1 2">
    <name type="scientific">Microthlaspi erraticum</name>
    <dbReference type="NCBI Taxonomy" id="1685480"/>
    <lineage>
        <taxon>Eukaryota</taxon>
        <taxon>Viridiplantae</taxon>
        <taxon>Streptophyta</taxon>
        <taxon>Embryophyta</taxon>
        <taxon>Tracheophyta</taxon>
        <taxon>Spermatophyta</taxon>
        <taxon>Magnoliopsida</taxon>
        <taxon>eudicotyledons</taxon>
        <taxon>Gunneridae</taxon>
        <taxon>Pentapetalae</taxon>
        <taxon>rosids</taxon>
        <taxon>malvids</taxon>
        <taxon>Brassicales</taxon>
        <taxon>Brassicaceae</taxon>
        <taxon>Coluteocarpeae</taxon>
        <taxon>Microthlaspi</taxon>
    </lineage>
</organism>
<dbReference type="Proteomes" id="UP000467841">
    <property type="component" value="Unassembled WGS sequence"/>
</dbReference>
<proteinExistence type="predicted"/>